<keyword evidence="4" id="KW-1185">Reference proteome</keyword>
<feature type="transmembrane region" description="Helical" evidence="2">
    <location>
        <begin position="558"/>
        <end position="576"/>
    </location>
</feature>
<feature type="transmembrane region" description="Helical" evidence="2">
    <location>
        <begin position="614"/>
        <end position="635"/>
    </location>
</feature>
<gene>
    <name evidence="3" type="ORF">Tco_0924534</name>
</gene>
<dbReference type="EMBL" id="BQNB010014935">
    <property type="protein sequence ID" value="GJT34115.1"/>
    <property type="molecule type" value="Genomic_DNA"/>
</dbReference>
<dbReference type="Proteomes" id="UP001151760">
    <property type="component" value="Unassembled WGS sequence"/>
</dbReference>
<proteinExistence type="predicted"/>
<reference evidence="3" key="2">
    <citation type="submission" date="2022-01" db="EMBL/GenBank/DDBJ databases">
        <authorList>
            <person name="Yamashiro T."/>
            <person name="Shiraishi A."/>
            <person name="Satake H."/>
            <person name="Nakayama K."/>
        </authorList>
    </citation>
    <scope>NUCLEOTIDE SEQUENCE</scope>
</reference>
<evidence type="ECO:0000256" key="2">
    <source>
        <dbReference type="SAM" id="Phobius"/>
    </source>
</evidence>
<feature type="region of interest" description="Disordered" evidence="1">
    <location>
        <begin position="177"/>
        <end position="248"/>
    </location>
</feature>
<organism evidence="3 4">
    <name type="scientific">Tanacetum coccineum</name>
    <dbReference type="NCBI Taxonomy" id="301880"/>
    <lineage>
        <taxon>Eukaryota</taxon>
        <taxon>Viridiplantae</taxon>
        <taxon>Streptophyta</taxon>
        <taxon>Embryophyta</taxon>
        <taxon>Tracheophyta</taxon>
        <taxon>Spermatophyta</taxon>
        <taxon>Magnoliopsida</taxon>
        <taxon>eudicotyledons</taxon>
        <taxon>Gunneridae</taxon>
        <taxon>Pentapetalae</taxon>
        <taxon>asterids</taxon>
        <taxon>campanulids</taxon>
        <taxon>Asterales</taxon>
        <taxon>Asteraceae</taxon>
        <taxon>Asteroideae</taxon>
        <taxon>Anthemideae</taxon>
        <taxon>Anthemidinae</taxon>
        <taxon>Tanacetum</taxon>
    </lineage>
</organism>
<sequence length="701" mass="75528">MLAIPSPFPSISRGRDCPSKEAQKKLKAGNLCSRIHLPQLATPGFISPKKHKMQIELTVTLFKGFQTLCKQGDWFSFAKRRAPSLVCVDDNHATIDDPKPVAGSFNMANVRRLSIHVIKLRDMPEGADGNVMGIHDFLCLPEWTGAEVQEEPHLDVRPTLQRLPFYCTPPAAADAVIPNPTPEDLAAGTPSSKILAKAEASQKRKASTSGAASSHVAKRTRSALAQSSGSTTRPSLFAGDDDESDDDDACVEIPLVTPLRSAVVIPSLGNQDSRGNKIMVDDVVAPSGGNLYATYPEDGVAGNSAALNEGLELQVSTLKKQVSRLNDKLATSDASFSKSKAKGNERKKKIKSLSKSLDNFHSEVARLSAALNQTTILEAERDEERLAEASLLVAQTDYAFLNKISEYAIEPLSVILQLEPKKLVRPANVPIPRDTRVSPLITKDSTMIPVSKSLELSANVVPASLAVSLEQNEEQVSAVVDGSDLKITDGAARSKSEGVFVQGTFYVLDDVAEVTVVGSKRVSFGLTDVVVALYAGDKGDGSALSSTVKEVVVPPSKFGFAPSALLVTLPFLLLLVSSTDGLVLKPTDNSWLRNSLFIVARPVNTSAFRNKLRILFGLLGVGLRMIACILLGFALSPSFVTIWPRNLPSFTPNEDMGGTKHEVVVNWCNLHGVATSQFNLLEIWEVGCKSILVNNSESWRL</sequence>
<keyword evidence="2" id="KW-0472">Membrane</keyword>
<evidence type="ECO:0000313" key="3">
    <source>
        <dbReference type="EMBL" id="GJT34115.1"/>
    </source>
</evidence>
<evidence type="ECO:0000256" key="1">
    <source>
        <dbReference type="SAM" id="MobiDB-lite"/>
    </source>
</evidence>
<comment type="caution">
    <text evidence="3">The sequence shown here is derived from an EMBL/GenBank/DDBJ whole genome shotgun (WGS) entry which is preliminary data.</text>
</comment>
<protein>
    <submittedName>
        <fullName evidence="3">Uncharacterized protein</fullName>
    </submittedName>
</protein>
<reference evidence="3" key="1">
    <citation type="journal article" date="2022" name="Int. J. Mol. Sci.">
        <title>Draft Genome of Tanacetum Coccineum: Genomic Comparison of Closely Related Tanacetum-Family Plants.</title>
        <authorList>
            <person name="Yamashiro T."/>
            <person name="Shiraishi A."/>
            <person name="Nakayama K."/>
            <person name="Satake H."/>
        </authorList>
    </citation>
    <scope>NUCLEOTIDE SEQUENCE</scope>
</reference>
<keyword evidence="2" id="KW-1133">Transmembrane helix</keyword>
<evidence type="ECO:0000313" key="4">
    <source>
        <dbReference type="Proteomes" id="UP001151760"/>
    </source>
</evidence>
<feature type="compositionally biased region" description="Polar residues" evidence="1">
    <location>
        <begin position="223"/>
        <end position="234"/>
    </location>
</feature>
<feature type="compositionally biased region" description="Acidic residues" evidence="1">
    <location>
        <begin position="239"/>
        <end position="248"/>
    </location>
</feature>
<name>A0ABQ5D449_9ASTR</name>
<keyword evidence="2" id="KW-0812">Transmembrane</keyword>
<accession>A0ABQ5D449</accession>